<dbReference type="PANTHER" id="PTHR46161">
    <property type="entry name" value="NUCLEOSIDE DIPHOSPHATE KINASE"/>
    <property type="match status" value="1"/>
</dbReference>
<protein>
    <submittedName>
        <fullName evidence="9">Nucleoside diphosphate kinase</fullName>
    </submittedName>
</protein>
<evidence type="ECO:0000256" key="2">
    <source>
        <dbReference type="ARBA" id="ARBA00022679"/>
    </source>
</evidence>
<dbReference type="GO" id="GO:0006241">
    <property type="term" value="P:CTP biosynthetic process"/>
    <property type="evidence" value="ECO:0007669"/>
    <property type="project" value="InterPro"/>
</dbReference>
<dbReference type="GO" id="GO:0006183">
    <property type="term" value="P:GTP biosynthetic process"/>
    <property type="evidence" value="ECO:0007669"/>
    <property type="project" value="InterPro"/>
</dbReference>
<dbReference type="SUPFAM" id="SSF54919">
    <property type="entry name" value="Nucleoside diphosphate kinase, NDK"/>
    <property type="match status" value="3"/>
</dbReference>
<dbReference type="PRINTS" id="PR01243">
    <property type="entry name" value="NUCDPKINASE"/>
</dbReference>
<keyword evidence="2" id="KW-0808">Transferase</keyword>
<evidence type="ECO:0000256" key="4">
    <source>
        <dbReference type="ARBA" id="ARBA00022777"/>
    </source>
</evidence>
<evidence type="ECO:0000256" key="3">
    <source>
        <dbReference type="ARBA" id="ARBA00022741"/>
    </source>
</evidence>
<evidence type="ECO:0000256" key="7">
    <source>
        <dbReference type="RuleBase" id="RU004011"/>
    </source>
</evidence>
<dbReference type="CDD" id="cd22970">
    <property type="entry name" value="DD_NDKH5-like"/>
    <property type="match status" value="1"/>
</dbReference>
<keyword evidence="4 9" id="KW-0418">Kinase</keyword>
<dbReference type="InterPro" id="IPR036850">
    <property type="entry name" value="NDK-like_dom_sf"/>
</dbReference>
<proteinExistence type="inferred from homology"/>
<dbReference type="InterPro" id="IPR027417">
    <property type="entry name" value="P-loop_NTPase"/>
</dbReference>
<evidence type="ECO:0000313" key="9">
    <source>
        <dbReference type="EMBL" id="KAF4642405.1"/>
    </source>
</evidence>
<dbReference type="PANTHER" id="PTHR46161:SF3">
    <property type="entry name" value="NUCLEOSIDE DIPHOSPHATE KINASE DDB_G0292928-RELATED"/>
    <property type="match status" value="1"/>
</dbReference>
<accession>A0A7J6K4L2</accession>
<dbReference type="Gene3D" id="3.30.70.141">
    <property type="entry name" value="Nucleoside diphosphate kinase-like domain"/>
    <property type="match status" value="3"/>
</dbReference>
<dbReference type="InterPro" id="IPR001564">
    <property type="entry name" value="Nucleoside_diP_kinase"/>
</dbReference>
<dbReference type="InterPro" id="IPR034907">
    <property type="entry name" value="NDK-like_dom"/>
</dbReference>
<keyword evidence="3" id="KW-0547">Nucleotide-binding</keyword>
<gene>
    <name evidence="9" type="ORF">TGRH88_082200</name>
</gene>
<evidence type="ECO:0000259" key="8">
    <source>
        <dbReference type="SMART" id="SM00562"/>
    </source>
</evidence>
<dbReference type="EMBL" id="JAAUHK010000194">
    <property type="protein sequence ID" value="KAF4642405.1"/>
    <property type="molecule type" value="Genomic_DNA"/>
</dbReference>
<dbReference type="SMART" id="SM00562">
    <property type="entry name" value="NDK"/>
    <property type="match status" value="2"/>
</dbReference>
<dbReference type="Proteomes" id="UP000557509">
    <property type="component" value="Unassembled WGS sequence"/>
</dbReference>
<dbReference type="GO" id="GO:0006228">
    <property type="term" value="P:UTP biosynthetic process"/>
    <property type="evidence" value="ECO:0007669"/>
    <property type="project" value="InterPro"/>
</dbReference>
<comment type="caution">
    <text evidence="6">Lacks conserved residue(s) required for the propagation of feature annotation.</text>
</comment>
<comment type="similarity">
    <text evidence="1 6 7">Belongs to the NDK family.</text>
</comment>
<keyword evidence="5" id="KW-0067">ATP-binding</keyword>
<sequence length="1477" mass="163234">MAVTHRGEGAVLLIFPEVVRTEKIPSIVDVLLDKDFDIIREKEFCFTHNEAERFFEATPAWTERSLFLSQVCSGLVRLQVLQHPEGSTVSRLLDLLGPEDLQEAKKCQETGRPNLRAMFLPEGGGAGFYCSSCDWAFQRDMEFFFPCLDKCPVERTFAMIKPDAVGAGACEQIRDAILDSGLDIIGQRHLRLSESAVDAVYEEHKDKPFYDDLRLFLTGSDGVVVLILEGQAACRRWKLLCGPRDSMQARQSAKGTLRARFGADATRNAVHGASCAADVEKAISLFFAEADFALERTFALIKPDGMDATLRRSIFEEIEKKRFQIISRKEIVLDKQGFMQLYAKHRGESYFPELLEFMTNRPVTALVLMRVSAVAVWRDVVGARTDLGALPRGKSLRGLYSKSRLRSVVHASETRSQAEQAIAFFFPELPMYPIPNAESINDYVFLKRATFGKTIELESSERDPVPPTLQILISKSLEALCAVKPQGLAAVSWLADWLEGNCRRHEGAKHLLIDSPEPPKRKLIRVQEGKEMPHVLQDSLPRPPFFVRIVGGPLSGKRTVGKKIADETGFLALSFKDLAAKEIAGKFALGQMLEQMAHVGETPSASVEARVWMSAFLENSENNRFVLSSSLLSVEYAKKVDRELGAAPAIVVFLDCPRDLLLSRGSQTNISGALPLEEKIDESLQQMTHIKDYYQRLGKVCVVDGSLSPEAIFQQVKHLFLPVVTYLLAAPGLPICEAAKNLEGERAQHVDLQSLLRDRARADTSLTHMLASGTAPPASVVCPLLVEKLKTLQNQGVDNFVITDFPMTLKQMRFVEEQVSCTVRAIRIRTMASTLKSLEISDTTSLKAMETRRKAFRSQDMNAVFADLEARGVLHTIDCDMLRECPLAAANRSVGKRLCDLLSPLRPRATVIVGPFGYDTTPLALALSKFNDLLFLDCAALKAHALEIGNLQKLPEGKTEDSRFCAGAVQQALHRTRRTSAVLVNLPRTWSDAEFRLFDASVTVERVVCVRGAPQIDPLINNCTLRNGVSSHTGNAFRSCNSDPLSRTQEPELHVRFVKSLTQFYSRKLKVIEVTDESERSAEDLATEIVRESRPAVVALAAPPTVDMRNVAKSLCDACRYKLLPDVETLIRAKMPELSQKKLKAVLDSPERLAAVLAKILEADTELQAAPGCLLVGYPATVAQASAFLKEGAKFEKLVQVSLPMEAVLQRLEEDEDQPDVDREEVERALNAYYVNEEALRRFFEPRGQLVTLDGTSPTAEAVCRSAFAPRVLLFPSAHLRPSFAKEIAAVIAQKMRGRVVDVAEFHTPDARGQAPDEDVFRDLATAEPRDLAARQTPNAEVTALLLAELKRSSTEVLLVCGFPFAPLDHDAGLFAQILQLRQACNIDGLLLLDVPASSFEAFGISASVVETLGLSIPQLVQHSHTVNDLLVSVLGESVKSKVRLTLRTDQTLKEIKATLTAELGLAAEPVETMDST</sequence>
<evidence type="ECO:0000313" key="10">
    <source>
        <dbReference type="Proteomes" id="UP000557509"/>
    </source>
</evidence>
<dbReference type="PROSITE" id="PS51374">
    <property type="entry name" value="NDPK_LIKE"/>
    <property type="match status" value="2"/>
</dbReference>
<feature type="domain" description="Nucleoside diphosphate kinase-like" evidence="8">
    <location>
        <begin position="153"/>
        <end position="294"/>
    </location>
</feature>
<feature type="domain" description="Nucleoside diphosphate kinase-like" evidence="8">
    <location>
        <begin position="295"/>
        <end position="433"/>
    </location>
</feature>
<keyword evidence="10" id="KW-1185">Reference proteome</keyword>
<evidence type="ECO:0000256" key="5">
    <source>
        <dbReference type="ARBA" id="ARBA00022840"/>
    </source>
</evidence>
<comment type="caution">
    <text evidence="9">The sequence shown here is derived from an EMBL/GenBank/DDBJ whole genome shotgun (WGS) entry which is preliminary data.</text>
</comment>
<dbReference type="Pfam" id="PF00334">
    <property type="entry name" value="NDK"/>
    <property type="match status" value="2"/>
</dbReference>
<evidence type="ECO:0000256" key="1">
    <source>
        <dbReference type="ARBA" id="ARBA00008142"/>
    </source>
</evidence>
<name>A0A7J6K4L2_TOXGO</name>
<evidence type="ECO:0000256" key="6">
    <source>
        <dbReference type="PROSITE-ProRule" id="PRU00706"/>
    </source>
</evidence>
<reference evidence="9 10" key="1">
    <citation type="submission" date="2020-03" db="EMBL/GenBank/DDBJ databases">
        <title>Genome sequence of Toxoplasma gondii RH-88 strain.</title>
        <authorList>
            <person name="Lorenzi H.A."/>
            <person name="Venepally P."/>
            <person name="Rozenberg A."/>
            <person name="Sibley D."/>
        </authorList>
    </citation>
    <scope>NUCLEOTIDE SEQUENCE [LARGE SCALE GENOMIC DNA]</scope>
    <source>
        <strain evidence="9 10">RH-88</strain>
    </source>
</reference>
<dbReference type="Pfam" id="PF00406">
    <property type="entry name" value="ADK"/>
    <property type="match status" value="1"/>
</dbReference>
<dbReference type="GO" id="GO:0004550">
    <property type="term" value="F:nucleoside diphosphate kinase activity"/>
    <property type="evidence" value="ECO:0007669"/>
    <property type="project" value="InterPro"/>
</dbReference>
<dbReference type="SUPFAM" id="SSF52540">
    <property type="entry name" value="P-loop containing nucleoside triphosphate hydrolases"/>
    <property type="match status" value="2"/>
</dbReference>
<dbReference type="Gene3D" id="3.40.50.300">
    <property type="entry name" value="P-loop containing nucleotide triphosphate hydrolases"/>
    <property type="match status" value="3"/>
</dbReference>
<dbReference type="GO" id="GO:0005524">
    <property type="term" value="F:ATP binding"/>
    <property type="evidence" value="ECO:0007669"/>
    <property type="project" value="UniProtKB-KW"/>
</dbReference>
<dbReference type="VEuPathDB" id="ToxoDB:TGME49_500404"/>
<organism evidence="9 10">
    <name type="scientific">Toxoplasma gondii</name>
    <dbReference type="NCBI Taxonomy" id="5811"/>
    <lineage>
        <taxon>Eukaryota</taxon>
        <taxon>Sar</taxon>
        <taxon>Alveolata</taxon>
        <taxon>Apicomplexa</taxon>
        <taxon>Conoidasida</taxon>
        <taxon>Coccidia</taxon>
        <taxon>Eucoccidiorida</taxon>
        <taxon>Eimeriorina</taxon>
        <taxon>Sarcocystidae</taxon>
        <taxon>Toxoplasma</taxon>
    </lineage>
</organism>